<dbReference type="EMBL" id="JAEDAL010000001">
    <property type="protein sequence ID" value="MBH9551836.1"/>
    <property type="molecule type" value="Genomic_DNA"/>
</dbReference>
<accession>A0A931IXU8</accession>
<keyword evidence="2" id="KW-1185">Reference proteome</keyword>
<evidence type="ECO:0000313" key="2">
    <source>
        <dbReference type="Proteomes" id="UP000620139"/>
    </source>
</evidence>
<gene>
    <name evidence="1" type="ORF">I7X43_03140</name>
</gene>
<dbReference type="AlphaFoldDB" id="A0A931IXU8"/>
<sequence>MSASANPAERQLLHRRNLVLEVFERADGLFDVEARLLDVKARDMELASGRRPAGEPIHDMRLVLLIDRQMNVLSARSDTSAMPYPGACDAHSNAYAKLEGLNLFKGFRAGVKERLSGVQGCTHLTELAAQIPTAVLQAFAGTVIDVREGDADGSPPYQIDRCHALSSDGATVQAYYPRWYRPARSTA</sequence>
<dbReference type="Pfam" id="PF11136">
    <property type="entry name" value="DUF2889"/>
    <property type="match status" value="1"/>
</dbReference>
<organism evidence="1 2">
    <name type="scientific">Inhella gelatinilytica</name>
    <dbReference type="NCBI Taxonomy" id="2795030"/>
    <lineage>
        <taxon>Bacteria</taxon>
        <taxon>Pseudomonadati</taxon>
        <taxon>Pseudomonadota</taxon>
        <taxon>Betaproteobacteria</taxon>
        <taxon>Burkholderiales</taxon>
        <taxon>Sphaerotilaceae</taxon>
        <taxon>Inhella</taxon>
    </lineage>
</organism>
<dbReference type="RefSeq" id="WP_198099432.1">
    <property type="nucleotide sequence ID" value="NZ_JAEDAL010000001.1"/>
</dbReference>
<reference evidence="1" key="1">
    <citation type="submission" date="2020-12" db="EMBL/GenBank/DDBJ databases">
        <title>The genome sequence of Inhella sp. 4Y17.</title>
        <authorList>
            <person name="Liu Y."/>
        </authorList>
    </citation>
    <scope>NUCLEOTIDE SEQUENCE</scope>
    <source>
        <strain evidence="1">4Y10</strain>
    </source>
</reference>
<dbReference type="InterPro" id="IPR021312">
    <property type="entry name" value="DUF2889"/>
</dbReference>
<proteinExistence type="predicted"/>
<protein>
    <submittedName>
        <fullName evidence="1">DUF2889 domain-containing protein</fullName>
    </submittedName>
</protein>
<name>A0A931IXU8_9BURK</name>
<comment type="caution">
    <text evidence="1">The sequence shown here is derived from an EMBL/GenBank/DDBJ whole genome shotgun (WGS) entry which is preliminary data.</text>
</comment>
<dbReference type="Proteomes" id="UP000620139">
    <property type="component" value="Unassembled WGS sequence"/>
</dbReference>
<evidence type="ECO:0000313" key="1">
    <source>
        <dbReference type="EMBL" id="MBH9551836.1"/>
    </source>
</evidence>